<gene>
    <name evidence="2" type="ordered locus">Varpa_5934</name>
</gene>
<dbReference type="OrthoDB" id="336698at2"/>
<protein>
    <recommendedName>
        <fullName evidence="4">Catalase</fullName>
    </recommendedName>
</protein>
<sequence length="361" mass="38971">MNTATLSTTAPVRFEPSVETVADDELQTQSELVATLLGMSRTMADHTGHAARSVHAKSHGLLHGELRVQGGLPEPLAQGLFAAPGRHAVVMRLSTPPAEMLDDRVSLPRGMALKVMDVEGERVEGSEAYTTQDFLFVDGPVFPAPDAKGFLKSLKLLAGTTDKAPNAKRVLSSVLQGVEKAVEAVGGQSGTLIAMGGHPEVHPLGATFFTQVPLRYGNYIAKLQLVPVSSNLVALEGQPIDLDGKPDGTREAVMDVVRQEPAEWELRVQLCVDLERMPVEDASVEWPQDLSPFLPVARITTTPQAGWSDALSREIDDGMSFNPWHALAAHRPLGNVMRARKPAYAASSNYRSERNGCPLHR</sequence>
<accession>E6UYW1</accession>
<dbReference type="CDD" id="cd08152">
    <property type="entry name" value="y4iL_like"/>
    <property type="match status" value="1"/>
</dbReference>
<reference evidence="3" key="1">
    <citation type="submission" date="2010-12" db="EMBL/GenBank/DDBJ databases">
        <title>Complete sequence of Variovorax paradoxus EPS.</title>
        <authorList>
            <consortium name="US DOE Joint Genome Institute"/>
            <person name="Lucas S."/>
            <person name="Copeland A."/>
            <person name="Lapidus A."/>
            <person name="Cheng J.-F."/>
            <person name="Goodwin L."/>
            <person name="Pitluck S."/>
            <person name="Teshima H."/>
            <person name="Detter J.C."/>
            <person name="Han C."/>
            <person name="Tapia R."/>
            <person name="Land M."/>
            <person name="Hauser L."/>
            <person name="Kyrpides N."/>
            <person name="Ivanova N."/>
            <person name="Ovchinnikova G."/>
            <person name="Orwin P."/>
            <person name="Han J.-I.G."/>
            <person name="Woyke T."/>
        </authorList>
    </citation>
    <scope>NUCLEOTIDE SEQUENCE [LARGE SCALE GENOMIC DNA]</scope>
    <source>
        <strain evidence="3">EPS</strain>
    </source>
</reference>
<dbReference type="STRING" id="595537.Varpa_5934"/>
<comment type="function">
    <text evidence="1">Decomposes hydrogen peroxide into water and oxygen; serves to protect cells from the toxic effects of hydrogen peroxide.</text>
</comment>
<evidence type="ECO:0000256" key="1">
    <source>
        <dbReference type="ARBA" id="ARBA00002974"/>
    </source>
</evidence>
<dbReference type="RefSeq" id="WP_013544278.1">
    <property type="nucleotide sequence ID" value="NC_014931.1"/>
</dbReference>
<dbReference type="Proteomes" id="UP000008917">
    <property type="component" value="Chromosome"/>
</dbReference>
<organism evidence="2 3">
    <name type="scientific">Variovorax paradoxus (strain EPS)</name>
    <dbReference type="NCBI Taxonomy" id="595537"/>
    <lineage>
        <taxon>Bacteria</taxon>
        <taxon>Pseudomonadati</taxon>
        <taxon>Pseudomonadota</taxon>
        <taxon>Betaproteobacteria</taxon>
        <taxon>Burkholderiales</taxon>
        <taxon>Comamonadaceae</taxon>
        <taxon>Variovorax</taxon>
    </lineage>
</organism>
<evidence type="ECO:0000313" key="2">
    <source>
        <dbReference type="EMBL" id="ADU40086.1"/>
    </source>
</evidence>
<dbReference type="PANTHER" id="PTHR36195">
    <property type="entry name" value="DOMAIN PROTEIN, PUTATIVE (AFU_ORTHOLOGUE AFUA_5G01990)-RELATED-RELATED"/>
    <property type="match status" value="1"/>
</dbReference>
<dbReference type="InterPro" id="IPR020835">
    <property type="entry name" value="Catalase_sf"/>
</dbReference>
<dbReference type="KEGG" id="vpe:Varpa_5934"/>
<dbReference type="eggNOG" id="COG0753">
    <property type="taxonomic scope" value="Bacteria"/>
</dbReference>
<dbReference type="AlphaFoldDB" id="E6UYW1"/>
<name>E6UYW1_VARPE</name>
<proteinExistence type="predicted"/>
<dbReference type="HOGENOM" id="CLU_046417_1_0_4"/>
<evidence type="ECO:0000313" key="3">
    <source>
        <dbReference type="Proteomes" id="UP000008917"/>
    </source>
</evidence>
<dbReference type="PANTHER" id="PTHR36195:SF4">
    <property type="entry name" value="DOMAIN PROTEIN, PUTATIVE (AFU_ORTHOLOGUE AFUA_5G01990)-RELATED"/>
    <property type="match status" value="1"/>
</dbReference>
<dbReference type="EMBL" id="CP002417">
    <property type="protein sequence ID" value="ADU40086.1"/>
    <property type="molecule type" value="Genomic_DNA"/>
</dbReference>
<dbReference type="GO" id="GO:0020037">
    <property type="term" value="F:heme binding"/>
    <property type="evidence" value="ECO:0007669"/>
    <property type="project" value="InterPro"/>
</dbReference>
<dbReference type="SUPFAM" id="SSF56634">
    <property type="entry name" value="Heme-dependent catalase-like"/>
    <property type="match status" value="1"/>
</dbReference>
<evidence type="ECO:0008006" key="4">
    <source>
        <dbReference type="Google" id="ProtNLM"/>
    </source>
</evidence>
<dbReference type="Gene3D" id="2.40.180.10">
    <property type="entry name" value="Catalase core domain"/>
    <property type="match status" value="1"/>
</dbReference>
<reference evidence="2 3" key="2">
    <citation type="journal article" date="2013" name="Genome Announc.">
        <title>Genome of the Root-Associated Plant Growth-Promoting Bacterium Variovorax paradoxus Strain EPS.</title>
        <authorList>
            <person name="Han J.I."/>
            <person name="Spain J.C."/>
            <person name="Leadbetter J.R."/>
            <person name="Ovchinnikova G."/>
            <person name="Goodwin L.A."/>
            <person name="Han C.S."/>
            <person name="Woyke T."/>
            <person name="Davenport K.W."/>
            <person name="Orwin P.M."/>
        </authorList>
    </citation>
    <scope>NUCLEOTIDE SEQUENCE [LARGE SCALE GENOMIC DNA]</scope>
    <source>
        <strain evidence="2 3">EPS</strain>
    </source>
</reference>